<accession>A0A2P2IXC4</accession>
<proteinExistence type="predicted"/>
<protein>
    <submittedName>
        <fullName evidence="1">Uncharacterized protein</fullName>
    </submittedName>
</protein>
<sequence length="30" mass="3633">MCFFVVYAVVINYLDVELTMQFQSFYFAPF</sequence>
<organism evidence="1">
    <name type="scientific">Rhizophora mucronata</name>
    <name type="common">Asiatic mangrove</name>
    <dbReference type="NCBI Taxonomy" id="61149"/>
    <lineage>
        <taxon>Eukaryota</taxon>
        <taxon>Viridiplantae</taxon>
        <taxon>Streptophyta</taxon>
        <taxon>Embryophyta</taxon>
        <taxon>Tracheophyta</taxon>
        <taxon>Spermatophyta</taxon>
        <taxon>Magnoliopsida</taxon>
        <taxon>eudicotyledons</taxon>
        <taxon>Gunneridae</taxon>
        <taxon>Pentapetalae</taxon>
        <taxon>rosids</taxon>
        <taxon>fabids</taxon>
        <taxon>Malpighiales</taxon>
        <taxon>Rhizophoraceae</taxon>
        <taxon>Rhizophora</taxon>
    </lineage>
</organism>
<dbReference type="EMBL" id="GGEC01005378">
    <property type="protein sequence ID" value="MBW85861.1"/>
    <property type="molecule type" value="Transcribed_RNA"/>
</dbReference>
<name>A0A2P2IXC4_RHIMU</name>
<reference evidence="1" key="1">
    <citation type="submission" date="2018-02" db="EMBL/GenBank/DDBJ databases">
        <title>Rhizophora mucronata_Transcriptome.</title>
        <authorList>
            <person name="Meera S.P."/>
            <person name="Sreeshan A."/>
            <person name="Augustine A."/>
        </authorList>
    </citation>
    <scope>NUCLEOTIDE SEQUENCE</scope>
    <source>
        <tissue evidence="1">Leaf</tissue>
    </source>
</reference>
<dbReference type="AlphaFoldDB" id="A0A2P2IXC4"/>
<evidence type="ECO:0000313" key="1">
    <source>
        <dbReference type="EMBL" id="MBW85861.1"/>
    </source>
</evidence>